<protein>
    <submittedName>
        <fullName evidence="2">Podospora anserina S mat+ genomic DNA chromosome 7, supercontig 1</fullName>
    </submittedName>
</protein>
<dbReference type="AlphaFoldDB" id="B2AVC5"/>
<gene>
    <name evidence="2" type="ORF">PODANS_7_3410</name>
</gene>
<feature type="region of interest" description="Disordered" evidence="1">
    <location>
        <begin position="57"/>
        <end position="110"/>
    </location>
</feature>
<evidence type="ECO:0000256" key="1">
    <source>
        <dbReference type="SAM" id="MobiDB-lite"/>
    </source>
</evidence>
<feature type="non-terminal residue" evidence="2">
    <location>
        <position position="1"/>
    </location>
</feature>
<evidence type="ECO:0000313" key="2">
    <source>
        <dbReference type="EMBL" id="CAP68349.1"/>
    </source>
</evidence>
<reference evidence="2" key="2">
    <citation type="submission" date="2008-07" db="EMBL/GenBank/DDBJ databases">
        <authorList>
            <person name="Genoscope - CEA"/>
        </authorList>
    </citation>
    <scope>NUCLEOTIDE SEQUENCE</scope>
    <source>
        <strain evidence="2">S mat+</strain>
    </source>
</reference>
<dbReference type="GeneID" id="6192876"/>
<dbReference type="EMBL" id="CU633900">
    <property type="protein sequence ID" value="CAP68349.1"/>
    <property type="molecule type" value="Genomic_DNA"/>
</dbReference>
<dbReference type="VEuPathDB" id="FungiDB:PODANS_7_3410"/>
<feature type="compositionally biased region" description="Low complexity" evidence="1">
    <location>
        <begin position="73"/>
        <end position="110"/>
    </location>
</feature>
<proteinExistence type="predicted"/>
<dbReference type="KEGG" id="pan:PODANSg4711"/>
<organism evidence="2">
    <name type="scientific">Podospora anserina (strain S / ATCC MYA-4624 / DSM 980 / FGSC 10383)</name>
    <name type="common">Pleurage anserina</name>
    <dbReference type="NCBI Taxonomy" id="515849"/>
    <lineage>
        <taxon>Eukaryota</taxon>
        <taxon>Fungi</taxon>
        <taxon>Dikarya</taxon>
        <taxon>Ascomycota</taxon>
        <taxon>Pezizomycotina</taxon>
        <taxon>Sordariomycetes</taxon>
        <taxon>Sordariomycetidae</taxon>
        <taxon>Sordariales</taxon>
        <taxon>Podosporaceae</taxon>
        <taxon>Podospora</taxon>
        <taxon>Podospora anserina</taxon>
    </lineage>
</organism>
<sequence length="293" mass="32612">PETRTPDLHMWPWRGVLTTRLPSCWLCRTRLLFIIHHPSVPKMRSTRSRSAAAKALQSVAEASTPSSALPKLTPARVKATAAEAAKPPSMPTPQTTTAAQTPPLTPTPETLSFPTSASFTSWLGTNYSTTPLGIWLKISKKNSNIPSISYDEAIDCALCYGWIDGQRKALDSLYFLQRFTPRRKNSMWSKRNVQKVAALTLAGRMEEAGLAEVKRAQEDGRWDRAYDGASMMEMPEDFGAALAENDKAKGFWEGLGKTKRYTFLMKLVTTKRAETRTRKIGEFVALLEEGKTL</sequence>
<dbReference type="OrthoDB" id="10263401at2759"/>
<accession>B2AVC5</accession>
<dbReference type="HOGENOM" id="CLU_076645_0_0_1"/>
<reference evidence="2" key="1">
    <citation type="journal article" date="2008" name="Genome Biol.">
        <title>The genome sequence of the model ascomycete fungus Podospora anserina.</title>
        <authorList>
            <person name="Espagne E."/>
            <person name="Lespinet O."/>
            <person name="Malagnac F."/>
            <person name="Da Silva C."/>
            <person name="Jaillon O."/>
            <person name="Porcel B.M."/>
            <person name="Couloux A."/>
            <person name="Aury J.-M."/>
            <person name="Segurens B."/>
            <person name="Poulain J."/>
            <person name="Anthouard V."/>
            <person name="Grossetete S."/>
            <person name="Khalili H."/>
            <person name="Coppin E."/>
            <person name="Dequard-Chablat M."/>
            <person name="Picard M."/>
            <person name="Contamine V."/>
            <person name="Arnaise S."/>
            <person name="Bourdais A."/>
            <person name="Berteaux-Lecellier V."/>
            <person name="Gautheret D."/>
            <person name="de Vries R.P."/>
            <person name="Battaglia E."/>
            <person name="Coutinho P.M."/>
            <person name="Danchin E.G.J."/>
            <person name="Henrissat B."/>
            <person name="El Khoury R."/>
            <person name="Sainsard-Chanet A."/>
            <person name="Boivin A."/>
            <person name="Pinan-Lucarre B."/>
            <person name="Sellem C.H."/>
            <person name="Debuchy R."/>
            <person name="Wincker P."/>
            <person name="Weissenbach J."/>
            <person name="Silar P."/>
        </authorList>
    </citation>
    <scope>NUCLEOTIDE SEQUENCE [LARGE SCALE GENOMIC DNA]</scope>
    <source>
        <strain evidence="2">S mat+</strain>
    </source>
</reference>
<name>B2AVC5_PODAN</name>
<dbReference type="RefSeq" id="XP_001907676.1">
    <property type="nucleotide sequence ID" value="XM_001907641.1"/>
</dbReference>
<dbReference type="Pfam" id="PF13376">
    <property type="entry name" value="OmdA"/>
    <property type="match status" value="1"/>
</dbReference>